<feature type="compositionally biased region" description="Polar residues" evidence="1">
    <location>
        <begin position="123"/>
        <end position="132"/>
    </location>
</feature>
<feature type="region of interest" description="Disordered" evidence="1">
    <location>
        <begin position="95"/>
        <end position="153"/>
    </location>
</feature>
<dbReference type="Proteomes" id="UP001218188">
    <property type="component" value="Unassembled WGS sequence"/>
</dbReference>
<dbReference type="InterPro" id="IPR037056">
    <property type="entry name" value="RNase_H1_N_sf"/>
</dbReference>
<dbReference type="Gene3D" id="3.40.970.10">
    <property type="entry name" value="Ribonuclease H1, N-terminal domain"/>
    <property type="match status" value="1"/>
</dbReference>
<feature type="region of interest" description="Disordered" evidence="1">
    <location>
        <begin position="332"/>
        <end position="411"/>
    </location>
</feature>
<accession>A0AAD6SLJ9</accession>
<evidence type="ECO:0000313" key="3">
    <source>
        <dbReference type="EMBL" id="KAJ7027837.1"/>
    </source>
</evidence>
<dbReference type="Pfam" id="PF01693">
    <property type="entry name" value="Cauli_VI"/>
    <property type="match status" value="2"/>
</dbReference>
<reference evidence="3" key="1">
    <citation type="submission" date="2023-03" db="EMBL/GenBank/DDBJ databases">
        <title>Massive genome expansion in bonnet fungi (Mycena s.s.) driven by repeated elements and novel gene families across ecological guilds.</title>
        <authorList>
            <consortium name="Lawrence Berkeley National Laboratory"/>
            <person name="Harder C.B."/>
            <person name="Miyauchi S."/>
            <person name="Viragh M."/>
            <person name="Kuo A."/>
            <person name="Thoen E."/>
            <person name="Andreopoulos B."/>
            <person name="Lu D."/>
            <person name="Skrede I."/>
            <person name="Drula E."/>
            <person name="Henrissat B."/>
            <person name="Morin E."/>
            <person name="Kohler A."/>
            <person name="Barry K."/>
            <person name="LaButti K."/>
            <person name="Morin E."/>
            <person name="Salamov A."/>
            <person name="Lipzen A."/>
            <person name="Mereny Z."/>
            <person name="Hegedus B."/>
            <person name="Baldrian P."/>
            <person name="Stursova M."/>
            <person name="Weitz H."/>
            <person name="Taylor A."/>
            <person name="Grigoriev I.V."/>
            <person name="Nagy L.G."/>
            <person name="Martin F."/>
            <person name="Kauserud H."/>
        </authorList>
    </citation>
    <scope>NUCLEOTIDE SEQUENCE</scope>
    <source>
        <strain evidence="3">CBHHK200</strain>
    </source>
</reference>
<dbReference type="SUPFAM" id="SSF55658">
    <property type="entry name" value="L9 N-domain-like"/>
    <property type="match status" value="1"/>
</dbReference>
<feature type="compositionally biased region" description="Acidic residues" evidence="1">
    <location>
        <begin position="388"/>
        <end position="404"/>
    </location>
</feature>
<organism evidence="3 4">
    <name type="scientific">Mycena alexandri</name>
    <dbReference type="NCBI Taxonomy" id="1745969"/>
    <lineage>
        <taxon>Eukaryota</taxon>
        <taxon>Fungi</taxon>
        <taxon>Dikarya</taxon>
        <taxon>Basidiomycota</taxon>
        <taxon>Agaricomycotina</taxon>
        <taxon>Agaricomycetes</taxon>
        <taxon>Agaricomycetidae</taxon>
        <taxon>Agaricales</taxon>
        <taxon>Marasmiineae</taxon>
        <taxon>Mycenaceae</taxon>
        <taxon>Mycena</taxon>
    </lineage>
</organism>
<sequence length="456" mass="49181">MPPHDLSPPELAILISPTNHPDRLSAEELHSLTSHLSESQLDDVIHRLGVAVFLRQLPPTFHRVLLAAQRVTRNCSPDEDHDSLIEDLIRDLGESSLEASTPPPSSPPSSPEPPAMPSRARQVRSTPSTPQTAPVRPPRYTFTTPTGTGRSANWLEAGALTRGTPGSAVRSIGGGSTGSQPQAAAYAIFFGAEIGVFPSWADVQSRTTGHGLAIFGGYVSTAAAAAALAYARQKGWTGDSTLPPYDAVPPTPTQQSDNPINAGAVNAKWYAVSCGVAPGVYRSWLECSLNVLGIKGSVYKSYKTRSEAENAFNEAREKNWAALPPAPAMKLRRAPSPFRASPGKLVDLNLPKPHAPRGSTNRMSTPPTPSPSSRKPPQRAPRSLAAIDADDDDSPEEDNEQSDDEPAHTGHRLTGIQRWWEYLDADGPLLNITGHPDYVPQRGQQPYMKGGRRYWF</sequence>
<evidence type="ECO:0000256" key="1">
    <source>
        <dbReference type="SAM" id="MobiDB-lite"/>
    </source>
</evidence>
<dbReference type="AlphaFoldDB" id="A0AAD6SLJ9"/>
<feature type="compositionally biased region" description="Polar residues" evidence="1">
    <location>
        <begin position="141"/>
        <end position="151"/>
    </location>
</feature>
<evidence type="ECO:0000259" key="2">
    <source>
        <dbReference type="Pfam" id="PF01693"/>
    </source>
</evidence>
<dbReference type="InterPro" id="IPR009027">
    <property type="entry name" value="Ribosomal_bL9/RNase_H1_N"/>
</dbReference>
<keyword evidence="4" id="KW-1185">Reference proteome</keyword>
<feature type="domain" description="Ribonuclease H1 N-terminal" evidence="2">
    <location>
        <begin position="268"/>
        <end position="310"/>
    </location>
</feature>
<feature type="compositionally biased region" description="Pro residues" evidence="1">
    <location>
        <begin position="101"/>
        <end position="116"/>
    </location>
</feature>
<dbReference type="EMBL" id="JARJCM010000119">
    <property type="protein sequence ID" value="KAJ7027837.1"/>
    <property type="molecule type" value="Genomic_DNA"/>
</dbReference>
<comment type="caution">
    <text evidence="3">The sequence shown here is derived from an EMBL/GenBank/DDBJ whole genome shotgun (WGS) entry which is preliminary data.</text>
</comment>
<feature type="domain" description="Ribonuclease H1 N-terminal" evidence="2">
    <location>
        <begin position="185"/>
        <end position="226"/>
    </location>
</feature>
<dbReference type="InterPro" id="IPR011320">
    <property type="entry name" value="RNase_H1_N"/>
</dbReference>
<feature type="compositionally biased region" description="Low complexity" evidence="1">
    <location>
        <begin position="359"/>
        <end position="383"/>
    </location>
</feature>
<protein>
    <recommendedName>
        <fullName evidence="2">Ribonuclease H1 N-terminal domain-containing protein</fullName>
    </recommendedName>
</protein>
<name>A0AAD6SLJ9_9AGAR</name>
<proteinExistence type="predicted"/>
<evidence type="ECO:0000313" key="4">
    <source>
        <dbReference type="Proteomes" id="UP001218188"/>
    </source>
</evidence>
<gene>
    <name evidence="3" type="ORF">C8F04DRAFT_1266624</name>
</gene>